<dbReference type="EMBL" id="CM003609">
    <property type="protein sequence ID" value="KYP65019.1"/>
    <property type="molecule type" value="Genomic_DNA"/>
</dbReference>
<dbReference type="Gene3D" id="1.10.510.10">
    <property type="entry name" value="Transferase(Phosphotransferase) domain 1"/>
    <property type="match status" value="1"/>
</dbReference>
<evidence type="ECO:0000259" key="17">
    <source>
        <dbReference type="PROSITE" id="PS50011"/>
    </source>
</evidence>
<keyword evidence="3" id="KW-0723">Serine/threonine-protein kinase</keyword>
<sequence>MASLLIHLSPILILHHLIILLILIQIPPYSSSNDDYKDCTNPISCGSITNIGFPFWGENRPRECGHPLMQLTCVKATSYITINDVRYQVLDANPDKHTLRITRVDYLRDLCPILHVNTNLDTHLFVYDSNYNNLTLSYGCAPSMNRLPCNEGSSEYVYPQLGSLLPRPFCTASVVVPVSQSLVDINDFNQVDNAIMEGFVVRWIVGIEECDRCKTSGGVCGFDWYANQTCYCRDGASICLKMQLLPTIFFSFLVIAIILNQIPTSSSADDVHYLRCSSSFQCANLKNLSYPFWGSSRPQYCGHPAFKLQCTGEVAMITIMSESYKLLEVNHSDHRLRVVRNDYWNSTCPTSLRNITLGCTFFDYGSDSQNLSLYYDCPTPPFPQPGSFSPRFNCSVNATQMINYFVVESMLENAESSEILGACKSRVAVPILESEAEVLETNSTVENLKVAVDNGFNVEWNANNSLCDECQNSGGHCGYNPSSSQFACYCKDGSFPSSCKSVPFKLPKRRRPRVEHLISAGVGGAVILVVILGCVFFMMKRRRKIAYNKSRSGDLFMAPSSADTFTSTTITSQTQSVSSYQSSKSNIVPPRSYYFGVQVFTYEELEEATKNFDTSRELGEGGFGTVYLGELKDGRTVAVKRLYESNFKRMEQFMNEVEILARIRHKNLVTLYGCTSRHSRELLLVYEFIPNGTVADHLQGERSKSNLLPWPIRLNIAVETAEALAYLHSKDVIHRDVKTNNILLDDKFCVKVADFGLSRLFPNHVTHVSTAPQGTPGYVDPEYYRCYQLTDKSDVYSFGVVLIELISSLQAVDINRHRNDVNLANMAVNKIQNQELHELVDPYLGFERDHAMRRMTTAVAELAFRCLQQEREMRPSMDEVVDVLRGIKSGDLGEGKDVEVLEIRTDEVRLLKKVPSSVSPDSVVDKWVSGSSVSNSS</sequence>
<gene>
    <name evidence="18" type="ORF">KK1_019635</name>
</gene>
<dbReference type="InterPro" id="IPR011009">
    <property type="entry name" value="Kinase-like_dom_sf"/>
</dbReference>
<dbReference type="InterPro" id="IPR025287">
    <property type="entry name" value="WAK_GUB"/>
</dbReference>
<dbReference type="InterPro" id="IPR017441">
    <property type="entry name" value="Protein_kinase_ATP_BS"/>
</dbReference>
<evidence type="ECO:0000256" key="1">
    <source>
        <dbReference type="ARBA" id="ARBA00004167"/>
    </source>
</evidence>
<comment type="catalytic activity">
    <reaction evidence="14">
        <text>L-seryl-[protein] + ATP = O-phospho-L-seryl-[protein] + ADP + H(+)</text>
        <dbReference type="Rhea" id="RHEA:17989"/>
        <dbReference type="Rhea" id="RHEA-COMP:9863"/>
        <dbReference type="Rhea" id="RHEA-COMP:11604"/>
        <dbReference type="ChEBI" id="CHEBI:15378"/>
        <dbReference type="ChEBI" id="CHEBI:29999"/>
        <dbReference type="ChEBI" id="CHEBI:30616"/>
        <dbReference type="ChEBI" id="CHEBI:83421"/>
        <dbReference type="ChEBI" id="CHEBI:456216"/>
        <dbReference type="EC" id="2.7.11.1"/>
    </reaction>
</comment>
<evidence type="ECO:0000256" key="12">
    <source>
        <dbReference type="ARBA" id="ARBA00023180"/>
    </source>
</evidence>
<feature type="transmembrane region" description="Helical" evidence="16">
    <location>
        <begin position="517"/>
        <end position="539"/>
    </location>
</feature>
<name>A0A151TD85_CAJCA</name>
<dbReference type="Gene3D" id="3.30.200.20">
    <property type="entry name" value="Phosphorylase Kinase, domain 1"/>
    <property type="match status" value="1"/>
</dbReference>
<keyword evidence="9 15" id="KW-0067">ATP-binding</keyword>
<evidence type="ECO:0000256" key="10">
    <source>
        <dbReference type="ARBA" id="ARBA00022989"/>
    </source>
</evidence>
<keyword evidence="5 16" id="KW-0812">Transmembrane</keyword>
<reference evidence="18 19" key="1">
    <citation type="journal article" date="2012" name="Nat. Biotechnol.">
        <title>Draft genome sequence of pigeonpea (Cajanus cajan), an orphan legume crop of resource-poor farmers.</title>
        <authorList>
            <person name="Varshney R.K."/>
            <person name="Chen W."/>
            <person name="Li Y."/>
            <person name="Bharti A.K."/>
            <person name="Saxena R.K."/>
            <person name="Schlueter J.A."/>
            <person name="Donoghue M.T."/>
            <person name="Azam S."/>
            <person name="Fan G."/>
            <person name="Whaley A.M."/>
            <person name="Farmer A.D."/>
            <person name="Sheridan J."/>
            <person name="Iwata A."/>
            <person name="Tuteja R."/>
            <person name="Penmetsa R.V."/>
            <person name="Wu W."/>
            <person name="Upadhyaya H.D."/>
            <person name="Yang S.P."/>
            <person name="Shah T."/>
            <person name="Saxena K.B."/>
            <person name="Michael T."/>
            <person name="McCombie W.R."/>
            <person name="Yang B."/>
            <person name="Zhang G."/>
            <person name="Yang H."/>
            <person name="Wang J."/>
            <person name="Spillane C."/>
            <person name="Cook D.R."/>
            <person name="May G.D."/>
            <person name="Xu X."/>
            <person name="Jackson S.A."/>
        </authorList>
    </citation>
    <scope>NUCLEOTIDE SEQUENCE [LARGE SCALE GENOMIC DNA]</scope>
    <source>
        <strain evidence="19">cv. Asha</strain>
    </source>
</reference>
<feature type="domain" description="Protein kinase" evidence="17">
    <location>
        <begin position="612"/>
        <end position="887"/>
    </location>
</feature>
<comment type="subcellular location">
    <subcellularLocation>
        <location evidence="1">Membrane</location>
        <topology evidence="1">Single-pass membrane protein</topology>
    </subcellularLocation>
</comment>
<dbReference type="EC" id="2.7.11.1" evidence="2"/>
<dbReference type="InterPro" id="IPR032872">
    <property type="entry name" value="WAK_assoc_C"/>
</dbReference>
<dbReference type="OMA" id="YPTSNYD"/>
<keyword evidence="10 16" id="KW-1133">Transmembrane helix</keyword>
<dbReference type="Pfam" id="PF07714">
    <property type="entry name" value="PK_Tyr_Ser-Thr"/>
    <property type="match status" value="1"/>
</dbReference>
<keyword evidence="11 16" id="KW-0472">Membrane</keyword>
<dbReference type="PANTHER" id="PTHR46008">
    <property type="entry name" value="LEAF RUST 10 DISEASE-RESISTANCE LOCUS RECEPTOR-LIKE PROTEIN KINASE-LIKE 1.4"/>
    <property type="match status" value="1"/>
</dbReference>
<evidence type="ECO:0000313" key="19">
    <source>
        <dbReference type="Proteomes" id="UP000075243"/>
    </source>
</evidence>
<accession>A0A151TD85</accession>
<keyword evidence="4" id="KW-0808">Transferase</keyword>
<keyword evidence="6" id="KW-0732">Signal</keyword>
<evidence type="ECO:0000313" key="18">
    <source>
        <dbReference type="EMBL" id="KYP65019.1"/>
    </source>
</evidence>
<dbReference type="STRING" id="3821.A0A151TD85"/>
<evidence type="ECO:0000256" key="5">
    <source>
        <dbReference type="ARBA" id="ARBA00022692"/>
    </source>
</evidence>
<evidence type="ECO:0000256" key="7">
    <source>
        <dbReference type="ARBA" id="ARBA00022741"/>
    </source>
</evidence>
<keyword evidence="19" id="KW-1185">Reference proteome</keyword>
<dbReference type="PROSITE" id="PS00108">
    <property type="entry name" value="PROTEIN_KINASE_ST"/>
    <property type="match status" value="1"/>
</dbReference>
<comment type="catalytic activity">
    <reaction evidence="13">
        <text>L-threonyl-[protein] + ATP = O-phospho-L-threonyl-[protein] + ADP + H(+)</text>
        <dbReference type="Rhea" id="RHEA:46608"/>
        <dbReference type="Rhea" id="RHEA-COMP:11060"/>
        <dbReference type="Rhea" id="RHEA-COMP:11605"/>
        <dbReference type="ChEBI" id="CHEBI:15378"/>
        <dbReference type="ChEBI" id="CHEBI:30013"/>
        <dbReference type="ChEBI" id="CHEBI:30616"/>
        <dbReference type="ChEBI" id="CHEBI:61977"/>
        <dbReference type="ChEBI" id="CHEBI:456216"/>
        <dbReference type="EC" id="2.7.11.1"/>
    </reaction>
</comment>
<feature type="binding site" evidence="15">
    <location>
        <position position="640"/>
    </location>
    <ligand>
        <name>ATP</name>
        <dbReference type="ChEBI" id="CHEBI:30616"/>
    </ligand>
</feature>
<dbReference type="GO" id="GO:0030247">
    <property type="term" value="F:polysaccharide binding"/>
    <property type="evidence" value="ECO:0007669"/>
    <property type="project" value="InterPro"/>
</dbReference>
<keyword evidence="8 18" id="KW-0418">Kinase</keyword>
<dbReference type="PANTHER" id="PTHR46008:SF34">
    <property type="entry name" value="PROTEIN KINASE DOMAIN-CONTAINING PROTEIN"/>
    <property type="match status" value="1"/>
</dbReference>
<evidence type="ECO:0000256" key="15">
    <source>
        <dbReference type="PROSITE-ProRule" id="PRU10141"/>
    </source>
</evidence>
<dbReference type="Pfam" id="PF13947">
    <property type="entry name" value="GUB_WAK_bind"/>
    <property type="match status" value="2"/>
</dbReference>
<evidence type="ECO:0000256" key="3">
    <source>
        <dbReference type="ARBA" id="ARBA00022527"/>
    </source>
</evidence>
<evidence type="ECO:0000256" key="13">
    <source>
        <dbReference type="ARBA" id="ARBA00047899"/>
    </source>
</evidence>
<evidence type="ECO:0000256" key="9">
    <source>
        <dbReference type="ARBA" id="ARBA00022840"/>
    </source>
</evidence>
<dbReference type="PROSITE" id="PS50011">
    <property type="entry name" value="PROTEIN_KINASE_DOM"/>
    <property type="match status" value="1"/>
</dbReference>
<dbReference type="CDD" id="cd12087">
    <property type="entry name" value="TM_EGFR-like"/>
    <property type="match status" value="1"/>
</dbReference>
<dbReference type="Pfam" id="PF14380">
    <property type="entry name" value="WAK_assoc"/>
    <property type="match status" value="2"/>
</dbReference>
<dbReference type="SUPFAM" id="SSF56112">
    <property type="entry name" value="Protein kinase-like (PK-like)"/>
    <property type="match status" value="1"/>
</dbReference>
<evidence type="ECO:0000256" key="6">
    <source>
        <dbReference type="ARBA" id="ARBA00022729"/>
    </source>
</evidence>
<dbReference type="GO" id="GO:0005886">
    <property type="term" value="C:plasma membrane"/>
    <property type="evidence" value="ECO:0007669"/>
    <property type="project" value="UniProtKB-ARBA"/>
</dbReference>
<evidence type="ECO:0000256" key="11">
    <source>
        <dbReference type="ARBA" id="ARBA00023136"/>
    </source>
</evidence>
<dbReference type="SMART" id="SM00220">
    <property type="entry name" value="S_TKc"/>
    <property type="match status" value="1"/>
</dbReference>
<dbReference type="InterPro" id="IPR000719">
    <property type="entry name" value="Prot_kinase_dom"/>
</dbReference>
<dbReference type="AlphaFoldDB" id="A0A151TD85"/>
<evidence type="ECO:0000256" key="4">
    <source>
        <dbReference type="ARBA" id="ARBA00022679"/>
    </source>
</evidence>
<dbReference type="FunFam" id="1.10.510.10:FF:000161">
    <property type="entry name" value="Wall-associated receptor kinase-like 20"/>
    <property type="match status" value="1"/>
</dbReference>
<dbReference type="PROSITE" id="PS00107">
    <property type="entry name" value="PROTEIN_KINASE_ATP"/>
    <property type="match status" value="1"/>
</dbReference>
<dbReference type="InterPro" id="IPR008271">
    <property type="entry name" value="Ser/Thr_kinase_AS"/>
</dbReference>
<dbReference type="CDD" id="cd14066">
    <property type="entry name" value="STKc_IRAK"/>
    <property type="match status" value="1"/>
</dbReference>
<dbReference type="InterPro" id="IPR001245">
    <property type="entry name" value="Ser-Thr/Tyr_kinase_cat_dom"/>
</dbReference>
<proteinExistence type="predicted"/>
<keyword evidence="12" id="KW-0325">Glycoprotein</keyword>
<evidence type="ECO:0000256" key="8">
    <source>
        <dbReference type="ARBA" id="ARBA00022777"/>
    </source>
</evidence>
<dbReference type="GO" id="GO:0004674">
    <property type="term" value="F:protein serine/threonine kinase activity"/>
    <property type="evidence" value="ECO:0007669"/>
    <property type="project" value="UniProtKB-KW"/>
</dbReference>
<evidence type="ECO:0000256" key="16">
    <source>
        <dbReference type="SAM" id="Phobius"/>
    </source>
</evidence>
<dbReference type="GO" id="GO:0005524">
    <property type="term" value="F:ATP binding"/>
    <property type="evidence" value="ECO:0007669"/>
    <property type="project" value="UniProtKB-UniRule"/>
</dbReference>
<organism evidence="18 19">
    <name type="scientific">Cajanus cajan</name>
    <name type="common">Pigeon pea</name>
    <name type="synonym">Cajanus indicus</name>
    <dbReference type="NCBI Taxonomy" id="3821"/>
    <lineage>
        <taxon>Eukaryota</taxon>
        <taxon>Viridiplantae</taxon>
        <taxon>Streptophyta</taxon>
        <taxon>Embryophyta</taxon>
        <taxon>Tracheophyta</taxon>
        <taxon>Spermatophyta</taxon>
        <taxon>Magnoliopsida</taxon>
        <taxon>eudicotyledons</taxon>
        <taxon>Gunneridae</taxon>
        <taxon>Pentapetalae</taxon>
        <taxon>rosids</taxon>
        <taxon>fabids</taxon>
        <taxon>Fabales</taxon>
        <taxon>Fabaceae</taxon>
        <taxon>Papilionoideae</taxon>
        <taxon>50 kb inversion clade</taxon>
        <taxon>NPAAA clade</taxon>
        <taxon>indigoferoid/millettioid clade</taxon>
        <taxon>Phaseoleae</taxon>
        <taxon>Cajanus</taxon>
    </lineage>
</organism>
<keyword evidence="7 15" id="KW-0547">Nucleotide-binding</keyword>
<dbReference type="Gramene" id="C.cajan_19080.t">
    <property type="protein sequence ID" value="C.cajan_19080.t"/>
    <property type="gene ID" value="C.cajan_19080"/>
</dbReference>
<protein>
    <recommendedName>
        <fullName evidence="2">non-specific serine/threonine protein kinase</fullName>
        <ecNumber evidence="2">2.7.11.1</ecNumber>
    </recommendedName>
</protein>
<evidence type="ECO:0000256" key="2">
    <source>
        <dbReference type="ARBA" id="ARBA00012513"/>
    </source>
</evidence>
<feature type="transmembrane region" description="Helical" evidence="16">
    <location>
        <begin position="6"/>
        <end position="24"/>
    </location>
</feature>
<evidence type="ECO:0000256" key="14">
    <source>
        <dbReference type="ARBA" id="ARBA00048679"/>
    </source>
</evidence>
<dbReference type="Proteomes" id="UP000075243">
    <property type="component" value="Chromosome 7"/>
</dbReference>
<dbReference type="FunFam" id="3.30.200.20:FF:000162">
    <property type="entry name" value="Adenine nucleotide alpha hydrolase-like domain kinase"/>
    <property type="match status" value="1"/>
</dbReference>